<dbReference type="AlphaFoldDB" id="A0A4S5BZW1"/>
<dbReference type="InterPro" id="IPR019646">
    <property type="entry name" value="Aminoglyc_AdlTrfase"/>
</dbReference>
<keyword evidence="2" id="KW-1185">Reference proteome</keyword>
<organism evidence="1 2">
    <name type="scientific">Candidatus Frankia alpina</name>
    <dbReference type="NCBI Taxonomy" id="2699483"/>
    <lineage>
        <taxon>Bacteria</taxon>
        <taxon>Bacillati</taxon>
        <taxon>Actinomycetota</taxon>
        <taxon>Actinomycetes</taxon>
        <taxon>Frankiales</taxon>
        <taxon>Frankiaceae</taxon>
        <taxon>Frankia</taxon>
    </lineage>
</organism>
<evidence type="ECO:0000313" key="1">
    <source>
        <dbReference type="EMBL" id="THJ36931.1"/>
    </source>
</evidence>
<dbReference type="EMBL" id="SSXH01000896">
    <property type="protein sequence ID" value="THJ36931.1"/>
    <property type="molecule type" value="Genomic_DNA"/>
</dbReference>
<sequence length="94" mass="10301">MMADSRYGRWAPAEPGEAAALFADLAGPWWAAGGYAIACAVGRCFRAHDDIDVAVLRRDQLAIQRVLAGWEWWAADPGPREDRFKLRSATPSIG</sequence>
<gene>
    <name evidence="1" type="ORF">E7Y31_21840</name>
</gene>
<protein>
    <recommendedName>
        <fullName evidence="3">Aminoglycoside-2''-adenylyltransferase</fullName>
    </recommendedName>
</protein>
<evidence type="ECO:0000313" key="2">
    <source>
        <dbReference type="Proteomes" id="UP000305282"/>
    </source>
</evidence>
<proteinExistence type="predicted"/>
<dbReference type="Gene3D" id="3.30.460.40">
    <property type="match status" value="1"/>
</dbReference>
<name>A0A4S5BZW1_9ACTN</name>
<dbReference type="Proteomes" id="UP000305282">
    <property type="component" value="Unassembled WGS sequence"/>
</dbReference>
<reference evidence="1 2" key="1">
    <citation type="submission" date="2019-04" db="EMBL/GenBank/DDBJ databases">
        <title>Draft genome sequences for three unisolated Alnus-infective Frankia Sp+ strains, AgTrS, AiOr and AvVan, the first sequenced Frankia strains able to sporulate in-planta.</title>
        <authorList>
            <person name="Bethencourt L."/>
            <person name="Vautrin F."/>
            <person name="Taib N."/>
            <person name="Dubost A."/>
            <person name="Castro-Garcia L."/>
            <person name="Imbaud O."/>
            <person name="Abrouk D."/>
            <person name="Fournier P."/>
            <person name="Briolay J."/>
            <person name="Nguyen A."/>
            <person name="Normand P."/>
            <person name="Fernandez M.P."/>
            <person name="Brochier-Armanet C."/>
            <person name="Herrera-Belaroussi A."/>
        </authorList>
    </citation>
    <scope>NUCLEOTIDE SEQUENCE [LARGE SCALE GENOMIC DNA]</scope>
    <source>
        <strain evidence="1 2">AvVan</strain>
    </source>
</reference>
<accession>A0A4S5BZW1</accession>
<dbReference type="Pfam" id="PF10706">
    <property type="entry name" value="Aminoglyc_resit"/>
    <property type="match status" value="1"/>
</dbReference>
<evidence type="ECO:0008006" key="3">
    <source>
        <dbReference type="Google" id="ProtNLM"/>
    </source>
</evidence>
<comment type="caution">
    <text evidence="1">The sequence shown here is derived from an EMBL/GenBank/DDBJ whole genome shotgun (WGS) entry which is preliminary data.</text>
</comment>
<feature type="non-terminal residue" evidence="1">
    <location>
        <position position="94"/>
    </location>
</feature>